<reference evidence="3" key="1">
    <citation type="submission" date="2013-09" db="EMBL/GenBank/DDBJ databases">
        <title>Corchorus olitorius genome sequencing.</title>
        <authorList>
            <person name="Alam M."/>
            <person name="Haque M.S."/>
            <person name="Islam M.S."/>
            <person name="Emdad E.M."/>
            <person name="Islam M.M."/>
            <person name="Ahmed B."/>
            <person name="Halim A."/>
            <person name="Hossen Q.M.M."/>
            <person name="Hossain M.Z."/>
            <person name="Ahmed R."/>
            <person name="Khan M.M."/>
            <person name="Islam R."/>
            <person name="Rashid M.M."/>
            <person name="Khan S.A."/>
            <person name="Rahman M.S."/>
            <person name="Alam M."/>
            <person name="Yahiya A.S."/>
            <person name="Khan M.S."/>
            <person name="Azam M.S."/>
            <person name="Haque T."/>
            <person name="Lashkar M.Z.H."/>
            <person name="Akhand A.I."/>
            <person name="Morshed G."/>
            <person name="Roy S."/>
            <person name="Uddin K.S."/>
            <person name="Rabeya T."/>
            <person name="Hossain A.S."/>
            <person name="Chowdhury A."/>
            <person name="Snigdha A.R."/>
            <person name="Mortoza M.S."/>
            <person name="Matin S.A."/>
            <person name="Hoque S.M.E."/>
            <person name="Islam M.K."/>
            <person name="Roy D.K."/>
            <person name="Haider R."/>
            <person name="Moosa M.M."/>
            <person name="Elias S.M."/>
            <person name="Hasan A.M."/>
            <person name="Jahan S."/>
            <person name="Shafiuddin M."/>
            <person name="Mahmood N."/>
            <person name="Shommy N.S."/>
        </authorList>
    </citation>
    <scope>NUCLEOTIDE SEQUENCE [LARGE SCALE GENOMIC DNA]</scope>
    <source>
        <strain evidence="3">cv. O-4</strain>
    </source>
</reference>
<feature type="compositionally biased region" description="Low complexity" evidence="1">
    <location>
        <begin position="250"/>
        <end position="260"/>
    </location>
</feature>
<keyword evidence="3" id="KW-1185">Reference proteome</keyword>
<gene>
    <name evidence="2" type="ORF">COLO4_15667</name>
</gene>
<accession>A0A1R3JM03</accession>
<dbReference type="EMBL" id="AWUE01015771">
    <property type="protein sequence ID" value="OMO95810.1"/>
    <property type="molecule type" value="Genomic_DNA"/>
</dbReference>
<organism evidence="2 3">
    <name type="scientific">Corchorus olitorius</name>
    <dbReference type="NCBI Taxonomy" id="93759"/>
    <lineage>
        <taxon>Eukaryota</taxon>
        <taxon>Viridiplantae</taxon>
        <taxon>Streptophyta</taxon>
        <taxon>Embryophyta</taxon>
        <taxon>Tracheophyta</taxon>
        <taxon>Spermatophyta</taxon>
        <taxon>Magnoliopsida</taxon>
        <taxon>eudicotyledons</taxon>
        <taxon>Gunneridae</taxon>
        <taxon>Pentapetalae</taxon>
        <taxon>rosids</taxon>
        <taxon>malvids</taxon>
        <taxon>Malvales</taxon>
        <taxon>Malvaceae</taxon>
        <taxon>Grewioideae</taxon>
        <taxon>Apeibeae</taxon>
        <taxon>Corchorus</taxon>
    </lineage>
</organism>
<evidence type="ECO:0000313" key="3">
    <source>
        <dbReference type="Proteomes" id="UP000187203"/>
    </source>
</evidence>
<comment type="caution">
    <text evidence="2">The sequence shown here is derived from an EMBL/GenBank/DDBJ whole genome shotgun (WGS) entry which is preliminary data.</text>
</comment>
<name>A0A1R3JM03_9ROSI</name>
<dbReference type="Proteomes" id="UP000187203">
    <property type="component" value="Unassembled WGS sequence"/>
</dbReference>
<evidence type="ECO:0000256" key="1">
    <source>
        <dbReference type="SAM" id="MobiDB-lite"/>
    </source>
</evidence>
<protein>
    <submittedName>
        <fullName evidence="2">Uncharacterized protein</fullName>
    </submittedName>
</protein>
<dbReference type="AlphaFoldDB" id="A0A1R3JM03"/>
<feature type="region of interest" description="Disordered" evidence="1">
    <location>
        <begin position="247"/>
        <end position="281"/>
    </location>
</feature>
<sequence>MICGSLGHEELYCVAPNANSVRESGAYQYGPWLSASPLKRKREAVGNAAFRQLEKSMGLSGRGEGSSGASKVTNRALFLSPRTTKVAGRKELQMPTGRKELTKKIINLESRDLREPTNKEVIGDNIIVLLDKESERFGEKLTVSEAGGNQGDRPLRNWIDSNFNVCRGKEGVVMRQHMVGVESQKQIMGHVGLGQNLGHNTFNEEEGIITHKTVVGNGTQAQLESFKSGEQNLVCFNFQATKPATDVEVSSASRHSGSLSHKSRRKKLLPKRDGTGERSISSTGVLLGKRVGQVWDEKM</sequence>
<proteinExistence type="predicted"/>
<evidence type="ECO:0000313" key="2">
    <source>
        <dbReference type="EMBL" id="OMO95810.1"/>
    </source>
</evidence>